<dbReference type="UniPathway" id="UPA00392"/>
<dbReference type="Pfam" id="PF02547">
    <property type="entry name" value="Queuosine_synth"/>
    <property type="match status" value="1"/>
</dbReference>
<dbReference type="NCBIfam" id="TIGR00113">
    <property type="entry name" value="queA"/>
    <property type="match status" value="1"/>
</dbReference>
<comment type="subcellular location">
    <subcellularLocation>
        <location evidence="1 13">Cytoplasm</location>
    </subcellularLocation>
</comment>
<dbReference type="PANTHER" id="PTHR30307">
    <property type="entry name" value="S-ADENOSYLMETHIONINE:TRNA RIBOSYLTRANSFERASE-ISOMERASE"/>
    <property type="match status" value="1"/>
</dbReference>
<organism evidence="14 15">
    <name type="scientific">Seongchinamella sediminis</name>
    <dbReference type="NCBI Taxonomy" id="2283635"/>
    <lineage>
        <taxon>Bacteria</taxon>
        <taxon>Pseudomonadati</taxon>
        <taxon>Pseudomonadota</taxon>
        <taxon>Gammaproteobacteria</taxon>
        <taxon>Cellvibrionales</taxon>
        <taxon>Halieaceae</taxon>
        <taxon>Seongchinamella</taxon>
    </lineage>
</organism>
<keyword evidence="6 13" id="KW-0949">S-adenosyl-L-methionine</keyword>
<evidence type="ECO:0000256" key="9">
    <source>
        <dbReference type="ARBA" id="ARBA00061210"/>
    </source>
</evidence>
<evidence type="ECO:0000256" key="11">
    <source>
        <dbReference type="ARBA" id="ARBA00069325"/>
    </source>
</evidence>
<dbReference type="InterPro" id="IPR042118">
    <property type="entry name" value="QueA_dom1"/>
</dbReference>
<dbReference type="InterPro" id="IPR003699">
    <property type="entry name" value="QueA"/>
</dbReference>
<dbReference type="GO" id="GO:0008616">
    <property type="term" value="P:tRNA queuosine(34) biosynthetic process"/>
    <property type="evidence" value="ECO:0007669"/>
    <property type="project" value="UniProtKB-UniRule"/>
</dbReference>
<evidence type="ECO:0000313" key="15">
    <source>
        <dbReference type="Proteomes" id="UP000265509"/>
    </source>
</evidence>
<evidence type="ECO:0000256" key="13">
    <source>
        <dbReference type="HAMAP-Rule" id="MF_00113"/>
    </source>
</evidence>
<dbReference type="InterPro" id="IPR036100">
    <property type="entry name" value="QueA_sf"/>
</dbReference>
<dbReference type="AlphaFoldDB" id="A0A3L7E206"/>
<dbReference type="Gene3D" id="2.40.10.240">
    <property type="entry name" value="QueA-like"/>
    <property type="match status" value="1"/>
</dbReference>
<dbReference type="EC" id="2.4.99.17" evidence="10 13"/>
<keyword evidence="4 13" id="KW-0963">Cytoplasm</keyword>
<dbReference type="OrthoDB" id="9805933at2"/>
<evidence type="ECO:0000256" key="2">
    <source>
        <dbReference type="ARBA" id="ARBA00004691"/>
    </source>
</evidence>
<reference evidence="14 15" key="1">
    <citation type="submission" date="2018-07" db="EMBL/GenBank/DDBJ databases">
        <title>Halioglobus sp. genome submission.</title>
        <authorList>
            <person name="Ye M.-Q."/>
            <person name="Du Z.-J."/>
        </authorList>
    </citation>
    <scope>NUCLEOTIDE SEQUENCE [LARGE SCALE GENOMIC DNA]</scope>
    <source>
        <strain evidence="14 15">U0301</strain>
    </source>
</reference>
<comment type="caution">
    <text evidence="14">The sequence shown here is derived from an EMBL/GenBank/DDBJ whole genome shotgun (WGS) entry which is preliminary data.</text>
</comment>
<dbReference type="EMBL" id="QRAN01000004">
    <property type="protein sequence ID" value="RLQ22740.1"/>
    <property type="molecule type" value="Genomic_DNA"/>
</dbReference>
<evidence type="ECO:0000256" key="4">
    <source>
        <dbReference type="ARBA" id="ARBA00022490"/>
    </source>
</evidence>
<evidence type="ECO:0000256" key="7">
    <source>
        <dbReference type="ARBA" id="ARBA00022785"/>
    </source>
</evidence>
<keyword evidence="5 13" id="KW-0808">Transferase</keyword>
<evidence type="ECO:0000256" key="3">
    <source>
        <dbReference type="ARBA" id="ARBA00011245"/>
    </source>
</evidence>
<gene>
    <name evidence="13 14" type="primary">queA</name>
    <name evidence="14" type="ORF">DWB85_04640</name>
</gene>
<dbReference type="NCBIfam" id="NF001140">
    <property type="entry name" value="PRK00147.1"/>
    <property type="match status" value="1"/>
</dbReference>
<comment type="function">
    <text evidence="13">Transfers and isomerizes the ribose moiety from AdoMet to the 7-aminomethyl group of 7-deazaguanine (preQ1-tRNA) to give epoxyqueuosine (oQ-tRNA).</text>
</comment>
<comment type="pathway">
    <text evidence="2 13">tRNA modification; tRNA-queuosine biosynthesis.</text>
</comment>
<keyword evidence="14" id="KW-0413">Isomerase</keyword>
<evidence type="ECO:0000256" key="5">
    <source>
        <dbReference type="ARBA" id="ARBA00022679"/>
    </source>
</evidence>
<sequence>MKRSDFNYQLPQELIAQYPLPGRSDSRLLCLDGMTGQVEHRRFTDLTSLLRPDDLLVFNNTRVIPARLWGQKETGGRLELLVERVTGSHTALAHIRCSKSPKPGTAILLAAEEGAQPGRYRLQVTGREDALFAISSEGGPALADIMGDIGHMPLPPYIEREDEGSDQERYQTVFAEREGAVAAPTAGLHFTRELLADIARLGVRSVTVTLHVGAGTFQPVRADNIEDHVMHAEFVEVDEAVCAAVRETRARGGRVVAVGTTAVRSLESASQGGDIAPFTGDTDIFIYPGYRFRAVDAMVTNFHLPESTLLMLVSAFAGKAHIMNAYGSAVENRYRFFSYGDAMFITAGAGHA</sequence>
<keyword evidence="7 13" id="KW-0671">Queuosine biosynthesis</keyword>
<comment type="catalytic activity">
    <reaction evidence="8 13">
        <text>7-aminomethyl-7-carbaguanosine(34) in tRNA + S-adenosyl-L-methionine = epoxyqueuosine(34) in tRNA + adenine + L-methionine + 2 H(+)</text>
        <dbReference type="Rhea" id="RHEA:32155"/>
        <dbReference type="Rhea" id="RHEA-COMP:10342"/>
        <dbReference type="Rhea" id="RHEA-COMP:18582"/>
        <dbReference type="ChEBI" id="CHEBI:15378"/>
        <dbReference type="ChEBI" id="CHEBI:16708"/>
        <dbReference type="ChEBI" id="CHEBI:57844"/>
        <dbReference type="ChEBI" id="CHEBI:59789"/>
        <dbReference type="ChEBI" id="CHEBI:82833"/>
        <dbReference type="ChEBI" id="CHEBI:194443"/>
        <dbReference type="EC" id="2.4.99.17"/>
    </reaction>
</comment>
<evidence type="ECO:0000313" key="14">
    <source>
        <dbReference type="EMBL" id="RLQ22740.1"/>
    </source>
</evidence>
<dbReference type="HAMAP" id="MF_00113">
    <property type="entry name" value="QueA"/>
    <property type="match status" value="1"/>
</dbReference>
<dbReference type="Gene3D" id="3.40.1780.10">
    <property type="entry name" value="QueA-like"/>
    <property type="match status" value="1"/>
</dbReference>
<protein>
    <recommendedName>
        <fullName evidence="11 13">S-adenosylmethionine:tRNA ribosyltransferase-isomerase</fullName>
        <ecNumber evidence="10 13">2.4.99.17</ecNumber>
    </recommendedName>
    <alternativeName>
        <fullName evidence="12 13">Queuosine biosynthesis protein QueA</fullName>
    </alternativeName>
</protein>
<dbReference type="InterPro" id="IPR042119">
    <property type="entry name" value="QueA_dom2"/>
</dbReference>
<evidence type="ECO:0000256" key="12">
    <source>
        <dbReference type="ARBA" id="ARBA00076160"/>
    </source>
</evidence>
<dbReference type="GO" id="GO:0005737">
    <property type="term" value="C:cytoplasm"/>
    <property type="evidence" value="ECO:0007669"/>
    <property type="project" value="UniProtKB-SubCell"/>
</dbReference>
<evidence type="ECO:0000256" key="1">
    <source>
        <dbReference type="ARBA" id="ARBA00004496"/>
    </source>
</evidence>
<comment type="subunit">
    <text evidence="3 13">Monomer.</text>
</comment>
<name>A0A3L7E206_9GAMM</name>
<keyword evidence="14" id="KW-0328">Glycosyltransferase</keyword>
<comment type="similarity">
    <text evidence="9 13">Belongs to the QueA family.</text>
</comment>
<accession>A0A3L7E206</accession>
<evidence type="ECO:0000256" key="8">
    <source>
        <dbReference type="ARBA" id="ARBA00052751"/>
    </source>
</evidence>
<proteinExistence type="inferred from homology"/>
<dbReference type="FunFam" id="3.40.1780.10:FF:000001">
    <property type="entry name" value="S-adenosylmethionine:tRNA ribosyltransferase-isomerase"/>
    <property type="match status" value="1"/>
</dbReference>
<dbReference type="GO" id="GO:0051075">
    <property type="term" value="F:S-adenosylmethionine:tRNA ribosyltransferase-isomerase activity"/>
    <property type="evidence" value="ECO:0007669"/>
    <property type="project" value="UniProtKB-EC"/>
</dbReference>
<evidence type="ECO:0000256" key="10">
    <source>
        <dbReference type="ARBA" id="ARBA00066503"/>
    </source>
</evidence>
<dbReference type="PANTHER" id="PTHR30307:SF0">
    <property type="entry name" value="S-ADENOSYLMETHIONINE:TRNA RIBOSYLTRANSFERASE-ISOMERASE"/>
    <property type="match status" value="1"/>
</dbReference>
<evidence type="ECO:0000256" key="6">
    <source>
        <dbReference type="ARBA" id="ARBA00022691"/>
    </source>
</evidence>
<keyword evidence="15" id="KW-1185">Reference proteome</keyword>
<dbReference type="Proteomes" id="UP000265509">
    <property type="component" value="Unassembled WGS sequence"/>
</dbReference>
<dbReference type="SUPFAM" id="SSF111337">
    <property type="entry name" value="QueA-like"/>
    <property type="match status" value="1"/>
</dbReference>
<dbReference type="RefSeq" id="WP_117953046.1">
    <property type="nucleotide sequence ID" value="NZ_QRAN01000004.1"/>
</dbReference>